<dbReference type="EMBL" id="JOJR01000238">
    <property type="protein sequence ID" value="RCN41395.1"/>
    <property type="molecule type" value="Genomic_DNA"/>
</dbReference>
<gene>
    <name evidence="2" type="ORF">ANCCAN_12662</name>
</gene>
<feature type="region of interest" description="Disordered" evidence="1">
    <location>
        <begin position="30"/>
        <end position="74"/>
    </location>
</feature>
<dbReference type="Proteomes" id="UP000252519">
    <property type="component" value="Unassembled WGS sequence"/>
</dbReference>
<name>A0A368GED7_ANCCA</name>
<accession>A0A368GED7</accession>
<keyword evidence="3" id="KW-1185">Reference proteome</keyword>
<feature type="compositionally biased region" description="Acidic residues" evidence="1">
    <location>
        <begin position="55"/>
        <end position="73"/>
    </location>
</feature>
<reference evidence="2 3" key="1">
    <citation type="submission" date="2014-10" db="EMBL/GenBank/DDBJ databases">
        <title>Draft genome of the hookworm Ancylostoma caninum.</title>
        <authorList>
            <person name="Mitreva M."/>
        </authorList>
    </citation>
    <scope>NUCLEOTIDE SEQUENCE [LARGE SCALE GENOMIC DNA]</scope>
    <source>
        <strain evidence="2 3">Baltimore</strain>
    </source>
</reference>
<sequence length="140" mass="16033">MARNAVMTTQCFNNPRFSAISRRLIKYGPVSRATTPPSPPSTTLPATLSSLGPEESYEEIEYVEDEEETEEREESVNRLLPTFKVFLNNCSRDKFCRSSNGSVMCLDSKYIYIICKGTHVNILLIYFKKEKLLLAYIWSC</sequence>
<evidence type="ECO:0000313" key="3">
    <source>
        <dbReference type="Proteomes" id="UP000252519"/>
    </source>
</evidence>
<evidence type="ECO:0000256" key="1">
    <source>
        <dbReference type="SAM" id="MobiDB-lite"/>
    </source>
</evidence>
<evidence type="ECO:0000313" key="2">
    <source>
        <dbReference type="EMBL" id="RCN41395.1"/>
    </source>
</evidence>
<proteinExistence type="predicted"/>
<organism evidence="2 3">
    <name type="scientific">Ancylostoma caninum</name>
    <name type="common">Dog hookworm</name>
    <dbReference type="NCBI Taxonomy" id="29170"/>
    <lineage>
        <taxon>Eukaryota</taxon>
        <taxon>Metazoa</taxon>
        <taxon>Ecdysozoa</taxon>
        <taxon>Nematoda</taxon>
        <taxon>Chromadorea</taxon>
        <taxon>Rhabditida</taxon>
        <taxon>Rhabditina</taxon>
        <taxon>Rhabditomorpha</taxon>
        <taxon>Strongyloidea</taxon>
        <taxon>Ancylostomatidae</taxon>
        <taxon>Ancylostomatinae</taxon>
        <taxon>Ancylostoma</taxon>
    </lineage>
</organism>
<protein>
    <submittedName>
        <fullName evidence="2">Uncharacterized protein</fullName>
    </submittedName>
</protein>
<dbReference type="AlphaFoldDB" id="A0A368GED7"/>
<comment type="caution">
    <text evidence="2">The sequence shown here is derived from an EMBL/GenBank/DDBJ whole genome shotgun (WGS) entry which is preliminary data.</text>
</comment>